<reference evidence="11" key="1">
    <citation type="submission" date="2021-01" db="EMBL/GenBank/DDBJ databases">
        <authorList>
            <consortium name="Genoscope - CEA"/>
            <person name="William W."/>
        </authorList>
    </citation>
    <scope>NUCLEOTIDE SEQUENCE</scope>
</reference>
<keyword evidence="5" id="KW-0732">Signal</keyword>
<comment type="similarity">
    <text evidence="2">Belongs to the RLP family.</text>
</comment>
<dbReference type="Pfam" id="PF08263">
    <property type="entry name" value="LRRNT_2"/>
    <property type="match status" value="1"/>
</dbReference>
<dbReference type="AlphaFoldDB" id="A0A816X8M1"/>
<dbReference type="Pfam" id="PF00560">
    <property type="entry name" value="LRR_1"/>
    <property type="match status" value="2"/>
</dbReference>
<evidence type="ECO:0000256" key="2">
    <source>
        <dbReference type="ARBA" id="ARBA00009592"/>
    </source>
</evidence>
<evidence type="ECO:0000256" key="1">
    <source>
        <dbReference type="ARBA" id="ARBA00004479"/>
    </source>
</evidence>
<dbReference type="PANTHER" id="PTHR48007">
    <property type="entry name" value="LEUCINE-RICH REPEAT RECEPTOR-LIKE PROTEIN KINASE PXC1"/>
    <property type="match status" value="1"/>
</dbReference>
<dbReference type="InterPro" id="IPR013210">
    <property type="entry name" value="LRR_N_plant-typ"/>
</dbReference>
<dbReference type="SUPFAM" id="SSF52058">
    <property type="entry name" value="L domain-like"/>
    <property type="match status" value="1"/>
</dbReference>
<evidence type="ECO:0000256" key="3">
    <source>
        <dbReference type="ARBA" id="ARBA00022614"/>
    </source>
</evidence>
<evidence type="ECO:0000256" key="7">
    <source>
        <dbReference type="ARBA" id="ARBA00022989"/>
    </source>
</evidence>
<evidence type="ECO:0000256" key="6">
    <source>
        <dbReference type="ARBA" id="ARBA00022737"/>
    </source>
</evidence>
<dbReference type="Gene3D" id="3.80.10.10">
    <property type="entry name" value="Ribonuclease Inhibitor"/>
    <property type="match status" value="1"/>
</dbReference>
<keyword evidence="3" id="KW-0433">Leucine-rich repeat</keyword>
<accession>A0A816X8M1</accession>
<protein>
    <submittedName>
        <fullName evidence="11">(rape) hypothetical protein</fullName>
    </submittedName>
</protein>
<gene>
    <name evidence="11" type="ORF">DARMORV10_A02P33850.1</name>
</gene>
<sequence>MVLRKKEKSYALFSSILFCIVFLFLSPAELTYVFNYEVLALVEIKSSLTDPHGVLMDWNMAAADPCSWNLITCSPDNFVLSISCKPEFFRNSSCTKLLQNNYITGNIPPEIGKLMKLKTLDLSNNNFSGQLPSTLSHSKNFQYLKLNNNSLTGTIPTSVANMTQLILLDLSYSNLSGPVPTLHANTFNVMGNPQICSTGNEEECNETHPKPKSLIFSSSDPSDGGTINQKFAEQFGLSLACICLLIIH</sequence>
<evidence type="ECO:0000256" key="8">
    <source>
        <dbReference type="ARBA" id="ARBA00023136"/>
    </source>
</evidence>
<dbReference type="InterPro" id="IPR046959">
    <property type="entry name" value="PRK1-6/SRF4-like"/>
</dbReference>
<dbReference type="FunFam" id="3.80.10.10:FF:000041">
    <property type="entry name" value="LRR receptor-like serine/threonine-protein kinase ERECTA"/>
    <property type="match status" value="1"/>
</dbReference>
<dbReference type="GO" id="GO:0016020">
    <property type="term" value="C:membrane"/>
    <property type="evidence" value="ECO:0007669"/>
    <property type="project" value="UniProtKB-SubCell"/>
</dbReference>
<evidence type="ECO:0000259" key="10">
    <source>
        <dbReference type="Pfam" id="PF08263"/>
    </source>
</evidence>
<keyword evidence="6" id="KW-0677">Repeat</keyword>
<comment type="subcellular location">
    <subcellularLocation>
        <location evidence="1">Membrane</location>
        <topology evidence="1">Single-pass type I membrane protein</topology>
    </subcellularLocation>
</comment>
<keyword evidence="7" id="KW-1133">Transmembrane helix</keyword>
<organism evidence="11">
    <name type="scientific">Brassica napus</name>
    <name type="common">Rape</name>
    <dbReference type="NCBI Taxonomy" id="3708"/>
    <lineage>
        <taxon>Eukaryota</taxon>
        <taxon>Viridiplantae</taxon>
        <taxon>Streptophyta</taxon>
        <taxon>Embryophyta</taxon>
        <taxon>Tracheophyta</taxon>
        <taxon>Spermatophyta</taxon>
        <taxon>Magnoliopsida</taxon>
        <taxon>eudicotyledons</taxon>
        <taxon>Gunneridae</taxon>
        <taxon>Pentapetalae</taxon>
        <taxon>rosids</taxon>
        <taxon>malvids</taxon>
        <taxon>Brassicales</taxon>
        <taxon>Brassicaceae</taxon>
        <taxon>Brassiceae</taxon>
        <taxon>Brassica</taxon>
    </lineage>
</organism>
<feature type="domain" description="Leucine-rich repeat-containing N-terminal plant-type" evidence="10">
    <location>
        <begin position="35"/>
        <end position="74"/>
    </location>
</feature>
<name>A0A816X8M1_BRANA</name>
<evidence type="ECO:0000256" key="4">
    <source>
        <dbReference type="ARBA" id="ARBA00022692"/>
    </source>
</evidence>
<dbReference type="Proteomes" id="UP001295469">
    <property type="component" value="Chromosome A02"/>
</dbReference>
<dbReference type="InterPro" id="IPR001611">
    <property type="entry name" value="Leu-rich_rpt"/>
</dbReference>
<proteinExistence type="inferred from homology"/>
<evidence type="ECO:0000256" key="9">
    <source>
        <dbReference type="ARBA" id="ARBA00023180"/>
    </source>
</evidence>
<keyword evidence="9" id="KW-0325">Glycoprotein</keyword>
<dbReference type="EMBL" id="HG994356">
    <property type="protein sequence ID" value="CAF2143284.1"/>
    <property type="molecule type" value="Genomic_DNA"/>
</dbReference>
<evidence type="ECO:0000256" key="5">
    <source>
        <dbReference type="ARBA" id="ARBA00022729"/>
    </source>
</evidence>
<keyword evidence="4" id="KW-0812">Transmembrane</keyword>
<dbReference type="PANTHER" id="PTHR48007:SF76">
    <property type="entry name" value="OS03G0145102 PROTEIN"/>
    <property type="match status" value="1"/>
</dbReference>
<dbReference type="InterPro" id="IPR032675">
    <property type="entry name" value="LRR_dom_sf"/>
</dbReference>
<evidence type="ECO:0000313" key="11">
    <source>
        <dbReference type="EMBL" id="CAF2143284.1"/>
    </source>
</evidence>
<keyword evidence="8" id="KW-0472">Membrane</keyword>